<keyword evidence="2" id="KW-0969">Cilium</keyword>
<protein>
    <submittedName>
        <fullName evidence="2">Flagellar basal body rod protein</fullName>
    </submittedName>
</protein>
<comment type="caution">
    <text evidence="2">The sequence shown here is derived from an EMBL/GenBank/DDBJ whole genome shotgun (WGS) entry which is preliminary data.</text>
</comment>
<dbReference type="InterPro" id="IPR001444">
    <property type="entry name" value="Flag_bb_rod_N"/>
</dbReference>
<dbReference type="EMBL" id="PSNX01000002">
    <property type="protein sequence ID" value="PPE67795.1"/>
    <property type="molecule type" value="Genomic_DNA"/>
</dbReference>
<evidence type="ECO:0000313" key="3">
    <source>
        <dbReference type="Proteomes" id="UP000238605"/>
    </source>
</evidence>
<evidence type="ECO:0000313" key="2">
    <source>
        <dbReference type="EMBL" id="PPE67795.1"/>
    </source>
</evidence>
<proteinExistence type="predicted"/>
<name>A0A2S5SYF1_9BURK</name>
<reference evidence="2 3" key="1">
    <citation type="submission" date="2018-02" db="EMBL/GenBank/DDBJ databases">
        <title>Reclassifiation of [Polyangium] brachysporum DSM 7029 as Guopingzhaonella breviflexa gen. nov., sp. nov., a member of the family Comamonadaceae.</title>
        <authorList>
            <person name="Tang B."/>
        </authorList>
    </citation>
    <scope>NUCLEOTIDE SEQUENCE [LARGE SCALE GENOMIC DNA]</scope>
    <source>
        <strain evidence="2 3">BCRC 80649</strain>
    </source>
</reference>
<sequence length="99" mass="10321">MNSLPAIAYSGLQAASAQLGVAAHNIANDQTPGFRRQQVVQEAQASGGVQATVVPATVPGMSLPQEVVQQMVASYAYKANALTLQTHQRMVGSLLDTQA</sequence>
<evidence type="ECO:0000259" key="1">
    <source>
        <dbReference type="Pfam" id="PF00460"/>
    </source>
</evidence>
<keyword evidence="3" id="KW-1185">Reference proteome</keyword>
<dbReference type="OrthoDB" id="5986582at2"/>
<feature type="domain" description="Flagellar basal body rod protein N-terminal" evidence="1">
    <location>
        <begin position="8"/>
        <end position="35"/>
    </location>
</feature>
<organism evidence="2 3">
    <name type="scientific">Caldimonas caldifontis</name>
    <dbReference type="NCBI Taxonomy" id="1452508"/>
    <lineage>
        <taxon>Bacteria</taxon>
        <taxon>Pseudomonadati</taxon>
        <taxon>Pseudomonadota</taxon>
        <taxon>Betaproteobacteria</taxon>
        <taxon>Burkholderiales</taxon>
        <taxon>Sphaerotilaceae</taxon>
        <taxon>Caldimonas</taxon>
    </lineage>
</organism>
<dbReference type="AlphaFoldDB" id="A0A2S5SYF1"/>
<keyword evidence="2" id="KW-0966">Cell projection</keyword>
<dbReference type="Proteomes" id="UP000238605">
    <property type="component" value="Unassembled WGS sequence"/>
</dbReference>
<dbReference type="Pfam" id="PF00460">
    <property type="entry name" value="Flg_bb_rod"/>
    <property type="match status" value="1"/>
</dbReference>
<keyword evidence="2" id="KW-0282">Flagellum</keyword>
<gene>
    <name evidence="2" type="ORF">C1704_02730</name>
</gene>
<accession>A0A2S5SYF1</accession>
<dbReference type="RefSeq" id="WP_104300753.1">
    <property type="nucleotide sequence ID" value="NZ_PSNX01000002.1"/>
</dbReference>